<proteinExistence type="predicted"/>
<protein>
    <submittedName>
        <fullName evidence="1">Uncharacterized protein</fullName>
    </submittedName>
</protein>
<evidence type="ECO:0000313" key="2">
    <source>
        <dbReference type="Proteomes" id="UP000580250"/>
    </source>
</evidence>
<sequence>MCSDLMRRRRSRLASSCLRYRERRTPSLTAKYTNWSTGKKHPIFRVLVFILNSGIPGNQGKIKII</sequence>
<organism evidence="1 2">
    <name type="scientific">Meloidogyne enterolobii</name>
    <name type="common">Root-knot nematode worm</name>
    <name type="synonym">Meloidogyne mayaguensis</name>
    <dbReference type="NCBI Taxonomy" id="390850"/>
    <lineage>
        <taxon>Eukaryota</taxon>
        <taxon>Metazoa</taxon>
        <taxon>Ecdysozoa</taxon>
        <taxon>Nematoda</taxon>
        <taxon>Chromadorea</taxon>
        <taxon>Rhabditida</taxon>
        <taxon>Tylenchina</taxon>
        <taxon>Tylenchomorpha</taxon>
        <taxon>Tylenchoidea</taxon>
        <taxon>Meloidogynidae</taxon>
        <taxon>Meloidogyninae</taxon>
        <taxon>Meloidogyne</taxon>
    </lineage>
</organism>
<accession>A0A6V7VVG0</accession>
<evidence type="ECO:0000313" key="1">
    <source>
        <dbReference type="EMBL" id="CAD2178956.1"/>
    </source>
</evidence>
<dbReference type="AlphaFoldDB" id="A0A6V7VVG0"/>
<name>A0A6V7VVG0_MELEN</name>
<gene>
    <name evidence="1" type="ORF">MENT_LOCUS30936</name>
</gene>
<dbReference type="Proteomes" id="UP000580250">
    <property type="component" value="Unassembled WGS sequence"/>
</dbReference>
<reference evidence="1 2" key="1">
    <citation type="submission" date="2020-08" db="EMBL/GenBank/DDBJ databases">
        <authorList>
            <person name="Koutsovoulos G."/>
            <person name="Danchin GJ E."/>
        </authorList>
    </citation>
    <scope>NUCLEOTIDE SEQUENCE [LARGE SCALE GENOMIC DNA]</scope>
</reference>
<comment type="caution">
    <text evidence="1">The sequence shown here is derived from an EMBL/GenBank/DDBJ whole genome shotgun (WGS) entry which is preliminary data.</text>
</comment>
<dbReference type="EMBL" id="CAJEWN010000332">
    <property type="protein sequence ID" value="CAD2178956.1"/>
    <property type="molecule type" value="Genomic_DNA"/>
</dbReference>